<dbReference type="KEGG" id="psl:Psta_0630"/>
<evidence type="ECO:0000256" key="1">
    <source>
        <dbReference type="SAM" id="Phobius"/>
    </source>
</evidence>
<feature type="transmembrane region" description="Helical" evidence="1">
    <location>
        <begin position="12"/>
        <end position="32"/>
    </location>
</feature>
<reference evidence="2 3" key="1">
    <citation type="journal article" date="2009" name="Stand. Genomic Sci.">
        <title>Complete genome sequence of Pirellula staleyi type strain (ATCC 27377).</title>
        <authorList>
            <person name="Clum A."/>
            <person name="Tindall B.J."/>
            <person name="Sikorski J."/>
            <person name="Ivanova N."/>
            <person name="Mavrommatis K."/>
            <person name="Lucas S."/>
            <person name="Glavina del Rio T."/>
            <person name="Nolan M."/>
            <person name="Chen F."/>
            <person name="Tice H."/>
            <person name="Pitluck S."/>
            <person name="Cheng J.F."/>
            <person name="Chertkov O."/>
            <person name="Brettin T."/>
            <person name="Han C."/>
            <person name="Detter J.C."/>
            <person name="Kuske C."/>
            <person name="Bruce D."/>
            <person name="Goodwin L."/>
            <person name="Ovchinikova G."/>
            <person name="Pati A."/>
            <person name="Mikhailova N."/>
            <person name="Chen A."/>
            <person name="Palaniappan K."/>
            <person name="Land M."/>
            <person name="Hauser L."/>
            <person name="Chang Y.J."/>
            <person name="Jeffries C.D."/>
            <person name="Chain P."/>
            <person name="Rohde M."/>
            <person name="Goker M."/>
            <person name="Bristow J."/>
            <person name="Eisen J.A."/>
            <person name="Markowitz V."/>
            <person name="Hugenholtz P."/>
            <person name="Kyrpides N.C."/>
            <person name="Klenk H.P."/>
            <person name="Lapidus A."/>
        </authorList>
    </citation>
    <scope>NUCLEOTIDE SEQUENCE [LARGE SCALE GENOMIC DNA]</scope>
    <source>
        <strain evidence="3">ATCC 27377 / DSM 6068 / ICPB 4128</strain>
    </source>
</reference>
<accession>D2R4G9</accession>
<sequence length="82" mass="8977">MNYVSILQFRLRTLFVVTALIAAATLPSYWLVSKLLQPQHREFQTGGGFRFTTINTAVSTPDGGTILRTGSGVRNIEMSSGD</sequence>
<name>D2R4G9_PIRSD</name>
<keyword evidence="1" id="KW-0812">Transmembrane</keyword>
<dbReference type="HOGENOM" id="CLU_2555345_0_0_0"/>
<evidence type="ECO:0000313" key="2">
    <source>
        <dbReference type="EMBL" id="ADB15317.1"/>
    </source>
</evidence>
<keyword evidence="1" id="KW-0472">Membrane</keyword>
<dbReference type="AlphaFoldDB" id="D2R4G9"/>
<dbReference type="Proteomes" id="UP000001887">
    <property type="component" value="Chromosome"/>
</dbReference>
<gene>
    <name evidence="2" type="ordered locus">Psta_0630</name>
</gene>
<evidence type="ECO:0000313" key="3">
    <source>
        <dbReference type="Proteomes" id="UP000001887"/>
    </source>
</evidence>
<keyword evidence="3" id="KW-1185">Reference proteome</keyword>
<dbReference type="EMBL" id="CP001848">
    <property type="protein sequence ID" value="ADB15317.1"/>
    <property type="molecule type" value="Genomic_DNA"/>
</dbReference>
<protein>
    <submittedName>
        <fullName evidence="2">Uncharacterized protein</fullName>
    </submittedName>
</protein>
<organism evidence="2 3">
    <name type="scientific">Pirellula staleyi (strain ATCC 27377 / DSM 6068 / ICPB 4128)</name>
    <name type="common">Pirella staleyi</name>
    <dbReference type="NCBI Taxonomy" id="530564"/>
    <lineage>
        <taxon>Bacteria</taxon>
        <taxon>Pseudomonadati</taxon>
        <taxon>Planctomycetota</taxon>
        <taxon>Planctomycetia</taxon>
        <taxon>Pirellulales</taxon>
        <taxon>Pirellulaceae</taxon>
        <taxon>Pirellula</taxon>
    </lineage>
</organism>
<proteinExistence type="predicted"/>
<keyword evidence="1" id="KW-1133">Transmembrane helix</keyword>